<evidence type="ECO:0000256" key="5">
    <source>
        <dbReference type="ARBA" id="ARBA00022927"/>
    </source>
</evidence>
<dbReference type="GO" id="GO:0009306">
    <property type="term" value="P:protein secretion"/>
    <property type="evidence" value="ECO:0007669"/>
    <property type="project" value="UniProtKB-UniRule"/>
</dbReference>
<dbReference type="GO" id="GO:0006605">
    <property type="term" value="P:protein targeting"/>
    <property type="evidence" value="ECO:0007669"/>
    <property type="project" value="UniProtKB-UniRule"/>
</dbReference>
<comment type="subcellular location">
    <subcellularLocation>
        <location evidence="9">Cell membrane</location>
        <topology evidence="9">Single-pass membrane protein</topology>
    </subcellularLocation>
    <subcellularLocation>
        <location evidence="1">Membrane</location>
    </subcellularLocation>
</comment>
<dbReference type="GO" id="GO:0008320">
    <property type="term" value="F:protein transmembrane transporter activity"/>
    <property type="evidence" value="ECO:0007669"/>
    <property type="project" value="UniProtKB-UniRule"/>
</dbReference>
<dbReference type="GO" id="GO:0065002">
    <property type="term" value="P:intracellular protein transmembrane transport"/>
    <property type="evidence" value="ECO:0007669"/>
    <property type="project" value="UniProtKB-UniRule"/>
</dbReference>
<comment type="caution">
    <text evidence="10">The sequence shown here is derived from an EMBL/GenBank/DDBJ whole genome shotgun (WGS) entry which is preliminary data.</text>
</comment>
<evidence type="ECO:0000256" key="8">
    <source>
        <dbReference type="ARBA" id="ARBA00023136"/>
    </source>
</evidence>
<dbReference type="GO" id="GO:0005886">
    <property type="term" value="C:plasma membrane"/>
    <property type="evidence" value="ECO:0007669"/>
    <property type="project" value="UniProtKB-SubCell"/>
</dbReference>
<dbReference type="AlphaFoldDB" id="A0A1F5RHR5"/>
<evidence type="ECO:0000256" key="3">
    <source>
        <dbReference type="ARBA" id="ARBA00022475"/>
    </source>
</evidence>
<keyword evidence="5 9" id="KW-0653">Protein transport</keyword>
<comment type="subunit">
    <text evidence="9">Component of the Sec protein translocase complex. Heterotrimer consisting of SecY, SecE and SecG subunits. The heterotrimers can form oligomers, although 1 heterotrimer is thought to be able to translocate proteins. Interacts with the ribosome. Interacts with SecDF, and other proteins may be involved. Interacts with SecA.</text>
</comment>
<dbReference type="InterPro" id="IPR038379">
    <property type="entry name" value="SecE_sf"/>
</dbReference>
<dbReference type="Pfam" id="PF00584">
    <property type="entry name" value="SecE"/>
    <property type="match status" value="1"/>
</dbReference>
<protein>
    <recommendedName>
        <fullName evidence="9">Protein translocase subunit SecE</fullName>
    </recommendedName>
</protein>
<name>A0A1F5RHR5_9BACT</name>
<keyword evidence="2 9" id="KW-0813">Transport</keyword>
<dbReference type="NCBIfam" id="TIGR00964">
    <property type="entry name" value="secE_bact"/>
    <property type="match status" value="1"/>
</dbReference>
<dbReference type="PROSITE" id="PS01067">
    <property type="entry name" value="SECE_SEC61G"/>
    <property type="match status" value="1"/>
</dbReference>
<organism evidence="10 11">
    <name type="scientific">Candidatus Edwardsbacteria bacterium GWF2_54_11</name>
    <dbReference type="NCBI Taxonomy" id="1817851"/>
    <lineage>
        <taxon>Bacteria</taxon>
        <taxon>Candidatus Edwardsiibacteriota</taxon>
    </lineage>
</organism>
<dbReference type="PANTHER" id="PTHR33910:SF1">
    <property type="entry name" value="PROTEIN TRANSLOCASE SUBUNIT SECE"/>
    <property type="match status" value="1"/>
</dbReference>
<evidence type="ECO:0000313" key="10">
    <source>
        <dbReference type="EMBL" id="OGF13938.1"/>
    </source>
</evidence>
<keyword evidence="3 9" id="KW-1003">Cell membrane</keyword>
<keyword evidence="7 9" id="KW-0811">Translocation</keyword>
<proteinExistence type="inferred from homology"/>
<sequence>MFNKIVQFVKDVRVEFTKVSWPSRDELVQSTIVVGVVSLVVTAFIGVIDRLLSVGLTFFLGRF</sequence>
<accession>A0A1F5RHR5</accession>
<evidence type="ECO:0000256" key="7">
    <source>
        <dbReference type="ARBA" id="ARBA00023010"/>
    </source>
</evidence>
<keyword evidence="4 9" id="KW-0812">Transmembrane</keyword>
<keyword evidence="6 9" id="KW-1133">Transmembrane helix</keyword>
<evidence type="ECO:0000256" key="6">
    <source>
        <dbReference type="ARBA" id="ARBA00022989"/>
    </source>
</evidence>
<reference evidence="10 11" key="1">
    <citation type="journal article" date="2016" name="Nat. Commun.">
        <title>Thousands of microbial genomes shed light on interconnected biogeochemical processes in an aquifer system.</title>
        <authorList>
            <person name="Anantharaman K."/>
            <person name="Brown C.T."/>
            <person name="Hug L.A."/>
            <person name="Sharon I."/>
            <person name="Castelle C.J."/>
            <person name="Probst A.J."/>
            <person name="Thomas B.C."/>
            <person name="Singh A."/>
            <person name="Wilkins M.J."/>
            <person name="Karaoz U."/>
            <person name="Brodie E.L."/>
            <person name="Williams K.H."/>
            <person name="Hubbard S.S."/>
            <person name="Banfield J.F."/>
        </authorList>
    </citation>
    <scope>NUCLEOTIDE SEQUENCE [LARGE SCALE GENOMIC DNA]</scope>
</reference>
<evidence type="ECO:0000256" key="4">
    <source>
        <dbReference type="ARBA" id="ARBA00022692"/>
    </source>
</evidence>
<dbReference type="InterPro" id="IPR001901">
    <property type="entry name" value="Translocase_SecE/Sec61-g"/>
</dbReference>
<gene>
    <name evidence="9" type="primary">secE</name>
    <name evidence="10" type="ORF">A2024_11490</name>
</gene>
<dbReference type="Gene3D" id="1.20.5.1030">
    <property type="entry name" value="Preprotein translocase secy subunit"/>
    <property type="match status" value="1"/>
</dbReference>
<feature type="transmembrane region" description="Helical" evidence="9">
    <location>
        <begin position="32"/>
        <end position="60"/>
    </location>
</feature>
<dbReference type="EMBL" id="MFFM01000010">
    <property type="protein sequence ID" value="OGF13938.1"/>
    <property type="molecule type" value="Genomic_DNA"/>
</dbReference>
<dbReference type="InterPro" id="IPR005807">
    <property type="entry name" value="SecE_bac"/>
</dbReference>
<comment type="similarity">
    <text evidence="9">Belongs to the SecE/SEC61-gamma family.</text>
</comment>
<comment type="function">
    <text evidence="9">Essential subunit of the Sec protein translocation channel SecYEG. Clamps together the 2 halves of SecY. May contact the channel plug during translocation.</text>
</comment>
<dbReference type="GO" id="GO:0043952">
    <property type="term" value="P:protein transport by the Sec complex"/>
    <property type="evidence" value="ECO:0007669"/>
    <property type="project" value="UniProtKB-UniRule"/>
</dbReference>
<evidence type="ECO:0000256" key="1">
    <source>
        <dbReference type="ARBA" id="ARBA00004370"/>
    </source>
</evidence>
<keyword evidence="8 9" id="KW-0472">Membrane</keyword>
<evidence type="ECO:0000256" key="2">
    <source>
        <dbReference type="ARBA" id="ARBA00022448"/>
    </source>
</evidence>
<evidence type="ECO:0000313" key="11">
    <source>
        <dbReference type="Proteomes" id="UP000177230"/>
    </source>
</evidence>
<dbReference type="Proteomes" id="UP000177230">
    <property type="component" value="Unassembled WGS sequence"/>
</dbReference>
<dbReference type="PANTHER" id="PTHR33910">
    <property type="entry name" value="PROTEIN TRANSLOCASE SUBUNIT SECE"/>
    <property type="match status" value="1"/>
</dbReference>
<evidence type="ECO:0000256" key="9">
    <source>
        <dbReference type="HAMAP-Rule" id="MF_00422"/>
    </source>
</evidence>
<dbReference type="HAMAP" id="MF_00422">
    <property type="entry name" value="SecE"/>
    <property type="match status" value="1"/>
</dbReference>